<dbReference type="SUPFAM" id="SSF46955">
    <property type="entry name" value="Putative DNA-binding domain"/>
    <property type="match status" value="1"/>
</dbReference>
<feature type="domain" description="HTH merR-type" evidence="2">
    <location>
        <begin position="1"/>
        <end position="70"/>
    </location>
</feature>
<keyword evidence="1" id="KW-0238">DNA-binding</keyword>
<dbReference type="SMART" id="SM00422">
    <property type="entry name" value="HTH_MERR"/>
    <property type="match status" value="1"/>
</dbReference>
<evidence type="ECO:0000313" key="4">
    <source>
        <dbReference type="Proteomes" id="UP001597301"/>
    </source>
</evidence>
<dbReference type="InterPro" id="IPR047057">
    <property type="entry name" value="MerR_fam"/>
</dbReference>
<dbReference type="Pfam" id="PF13411">
    <property type="entry name" value="MerR_1"/>
    <property type="match status" value="1"/>
</dbReference>
<gene>
    <name evidence="3" type="ORF">ACFSCZ_09060</name>
</gene>
<dbReference type="EMBL" id="JBHUEO010000020">
    <property type="protein sequence ID" value="MFD1706878.1"/>
    <property type="molecule type" value="Genomic_DNA"/>
</dbReference>
<proteinExistence type="predicted"/>
<evidence type="ECO:0000313" key="3">
    <source>
        <dbReference type="EMBL" id="MFD1706878.1"/>
    </source>
</evidence>
<accession>A0ABW4KH70</accession>
<keyword evidence="4" id="KW-1185">Reference proteome</keyword>
<dbReference type="PANTHER" id="PTHR30204:SF96">
    <property type="entry name" value="CHROMOSOME-ANCHORING PROTEIN RACA"/>
    <property type="match status" value="1"/>
</dbReference>
<protein>
    <submittedName>
        <fullName evidence="3">MerR family transcriptional regulator</fullName>
    </submittedName>
</protein>
<dbReference type="RefSeq" id="WP_380773586.1">
    <property type="nucleotide sequence ID" value="NZ_JBHUEO010000020.1"/>
</dbReference>
<dbReference type="InterPro" id="IPR000551">
    <property type="entry name" value="MerR-type_HTH_dom"/>
</dbReference>
<reference evidence="4" key="1">
    <citation type="journal article" date="2019" name="Int. J. Syst. Evol. Microbiol.">
        <title>The Global Catalogue of Microorganisms (GCM) 10K type strain sequencing project: providing services to taxonomists for standard genome sequencing and annotation.</title>
        <authorList>
            <consortium name="The Broad Institute Genomics Platform"/>
            <consortium name="The Broad Institute Genome Sequencing Center for Infectious Disease"/>
            <person name="Wu L."/>
            <person name="Ma J."/>
        </authorList>
    </citation>
    <scope>NUCLEOTIDE SEQUENCE [LARGE SCALE GENOMIC DNA]</scope>
    <source>
        <strain evidence="4">CGMCC 1.12295</strain>
    </source>
</reference>
<dbReference type="PROSITE" id="PS50937">
    <property type="entry name" value="HTH_MERR_2"/>
    <property type="match status" value="1"/>
</dbReference>
<dbReference type="PROSITE" id="PS00552">
    <property type="entry name" value="HTH_MERR_1"/>
    <property type="match status" value="1"/>
</dbReference>
<dbReference type="Gene3D" id="1.10.1660.10">
    <property type="match status" value="1"/>
</dbReference>
<name>A0ABW4KH70_9BACI</name>
<organism evidence="3 4">
    <name type="scientific">Siminovitchia sediminis</name>
    <dbReference type="NCBI Taxonomy" id="1274353"/>
    <lineage>
        <taxon>Bacteria</taxon>
        <taxon>Bacillati</taxon>
        <taxon>Bacillota</taxon>
        <taxon>Bacilli</taxon>
        <taxon>Bacillales</taxon>
        <taxon>Bacillaceae</taxon>
        <taxon>Siminovitchia</taxon>
    </lineage>
</organism>
<comment type="caution">
    <text evidence="3">The sequence shown here is derived from an EMBL/GenBank/DDBJ whole genome shotgun (WGS) entry which is preliminary data.</text>
</comment>
<dbReference type="CDD" id="cd01106">
    <property type="entry name" value="HTH_TipAL-Mta"/>
    <property type="match status" value="1"/>
</dbReference>
<sequence length="256" mass="29746">MITISQLAKKASVTTRTLRYYDSIGLLTPSGTTKGGHRTYNEKEIFRLQQIQFLKKAGFSLKEIKTMLEGEADIAGHLEKQLRWIRSEQQVLKKMERDVVGLLHSYSMEGKLNWSLIIEMLQYQQAGQAEMKQLSQQMFGNHAEEIRAKLPNVNDDNEETKEWIRLLVEVQQMIDLPPESAKVQEIIREIWMKSTALFGDDELLQQQLWDVRKSPEKSLKLGWYPLDKNLLQFLDQAFAVYEQERGKEHDGMDSSV</sequence>
<dbReference type="Proteomes" id="UP001597301">
    <property type="component" value="Unassembled WGS sequence"/>
</dbReference>
<dbReference type="InterPro" id="IPR009061">
    <property type="entry name" value="DNA-bd_dom_put_sf"/>
</dbReference>
<evidence type="ECO:0000256" key="1">
    <source>
        <dbReference type="ARBA" id="ARBA00023125"/>
    </source>
</evidence>
<dbReference type="PANTHER" id="PTHR30204">
    <property type="entry name" value="REDOX-CYCLING DRUG-SENSING TRANSCRIPTIONAL ACTIVATOR SOXR"/>
    <property type="match status" value="1"/>
</dbReference>
<dbReference type="PRINTS" id="PR00040">
    <property type="entry name" value="HTHMERR"/>
</dbReference>
<evidence type="ECO:0000259" key="2">
    <source>
        <dbReference type="PROSITE" id="PS50937"/>
    </source>
</evidence>